<sequence>MAKLIRGDAVVADDWVLVRLPVKEEPVKKQAGKAVLFRLTGEAAASADDVAAVGIPGGKVIVPLSVWLGRRPELEPRLQAGILGVWLDSFEEPEALAAGVDDINRFAVIAINFPKFIDGRGYSVGRLLRERYGYRNELRAIGEVLRDQLFFLRRCGFDAYQLCAHHDMQDALAGLKDFSDPYQAAVDDPRPLFRRTTRNAA</sequence>
<evidence type="ECO:0000313" key="1">
    <source>
        <dbReference type="EMBL" id="MBK6975552.1"/>
    </source>
</evidence>
<accession>A0A9D7E7Y1</accession>
<organism evidence="1 2">
    <name type="scientific">Candidatus Methylophosphatis roskildensis</name>
    <dbReference type="NCBI Taxonomy" id="2899263"/>
    <lineage>
        <taxon>Bacteria</taxon>
        <taxon>Pseudomonadati</taxon>
        <taxon>Pseudomonadota</taxon>
        <taxon>Betaproteobacteria</taxon>
        <taxon>Nitrosomonadales</taxon>
        <taxon>Sterolibacteriaceae</taxon>
        <taxon>Candidatus Methylophosphatis</taxon>
    </lineage>
</organism>
<dbReference type="Proteomes" id="UP000807785">
    <property type="component" value="Unassembled WGS sequence"/>
</dbReference>
<gene>
    <name evidence="1" type="ORF">IPH26_22235</name>
</gene>
<protein>
    <submittedName>
        <fullName evidence="1">DUF934 domain-containing protein</fullName>
    </submittedName>
</protein>
<dbReference type="AlphaFoldDB" id="A0A9D7E7Y1"/>
<proteinExistence type="predicted"/>
<dbReference type="EMBL" id="JADJEV010000005">
    <property type="protein sequence ID" value="MBK6975552.1"/>
    <property type="molecule type" value="Genomic_DNA"/>
</dbReference>
<dbReference type="InterPro" id="IPR008318">
    <property type="entry name" value="UCP030820"/>
</dbReference>
<evidence type="ECO:0000313" key="2">
    <source>
        <dbReference type="Proteomes" id="UP000807785"/>
    </source>
</evidence>
<name>A0A9D7E7Y1_9PROT</name>
<reference evidence="1" key="1">
    <citation type="submission" date="2020-10" db="EMBL/GenBank/DDBJ databases">
        <title>Connecting structure to function with the recovery of over 1000 high-quality activated sludge metagenome-assembled genomes encoding full-length rRNA genes using long-read sequencing.</title>
        <authorList>
            <person name="Singleton C.M."/>
            <person name="Petriglieri F."/>
            <person name="Kristensen J.M."/>
            <person name="Kirkegaard R.H."/>
            <person name="Michaelsen T.Y."/>
            <person name="Andersen M.H."/>
            <person name="Karst S.M."/>
            <person name="Dueholm M.S."/>
            <person name="Nielsen P.H."/>
            <person name="Albertsen M."/>
        </authorList>
    </citation>
    <scope>NUCLEOTIDE SEQUENCE</scope>
    <source>
        <strain evidence="1">Bjer_18-Q3-R1-45_BAT3C.347</strain>
    </source>
</reference>
<dbReference type="Pfam" id="PF06073">
    <property type="entry name" value="DUF934"/>
    <property type="match status" value="1"/>
</dbReference>
<comment type="caution">
    <text evidence="1">The sequence shown here is derived from an EMBL/GenBank/DDBJ whole genome shotgun (WGS) entry which is preliminary data.</text>
</comment>